<evidence type="ECO:0000256" key="3">
    <source>
        <dbReference type="ARBA" id="ARBA00022801"/>
    </source>
</evidence>
<reference evidence="8 9" key="1">
    <citation type="submission" date="2018-06" db="EMBL/GenBank/DDBJ databases">
        <title>Chryseolinea flavus sp. nov., a member of the phylum Bacteroidetes isolated from soil.</title>
        <authorList>
            <person name="Li Y."/>
            <person name="Wang J."/>
        </authorList>
    </citation>
    <scope>NUCLEOTIDE SEQUENCE [LARGE SCALE GENOMIC DNA]</scope>
    <source>
        <strain evidence="8 9">SDU1-6</strain>
    </source>
</reference>
<keyword evidence="3 6" id="KW-0378">Hydrolase</keyword>
<evidence type="ECO:0000256" key="6">
    <source>
        <dbReference type="RuleBase" id="RU003435"/>
    </source>
</evidence>
<dbReference type="InterPro" id="IPR045090">
    <property type="entry name" value="Pept_M3A_M3B"/>
</dbReference>
<keyword evidence="4 6" id="KW-0862">Zinc</keyword>
<dbReference type="InterPro" id="IPR001567">
    <property type="entry name" value="Pept_M3A_M3B_dom"/>
</dbReference>
<comment type="cofactor">
    <cofactor evidence="6">
        <name>Zn(2+)</name>
        <dbReference type="ChEBI" id="CHEBI:29105"/>
    </cofactor>
    <text evidence="6">Binds 1 zinc ion.</text>
</comment>
<accession>A0A364XXP5</accession>
<feature type="domain" description="Peptidase M3A/M3B catalytic" evidence="7">
    <location>
        <begin position="176"/>
        <end position="562"/>
    </location>
</feature>
<evidence type="ECO:0000259" key="7">
    <source>
        <dbReference type="Pfam" id="PF01432"/>
    </source>
</evidence>
<dbReference type="GO" id="GO:0006508">
    <property type="term" value="P:proteolysis"/>
    <property type="evidence" value="ECO:0007669"/>
    <property type="project" value="UniProtKB-KW"/>
</dbReference>
<dbReference type="AlphaFoldDB" id="A0A364XXP5"/>
<dbReference type="CDD" id="cd09606">
    <property type="entry name" value="M3B_PepF"/>
    <property type="match status" value="1"/>
</dbReference>
<gene>
    <name evidence="8" type="ORF">DQQ10_22745</name>
</gene>
<dbReference type="GO" id="GO:0004222">
    <property type="term" value="F:metalloendopeptidase activity"/>
    <property type="evidence" value="ECO:0007669"/>
    <property type="project" value="InterPro"/>
</dbReference>
<name>A0A364XXP5_9BACT</name>
<sequence>MNVIEVPKRPVRKFLPEKFEVTTWENLKPYFDNLLAREISAMNDLKKWLQDRSELESIISEDMAWRYIRMTCYTENESYRNAYQDFVENIQPQIAPIADQLNKKAAASPSLDALAKVEGYDILIRSLKKEIEIFREKNVPLYTALNTETQKYAQISGAMTITWEGKEITLQQASVLLMSTDRELREKVYHKISERRLKDKDALDELFTKLIGLRHQVSVNADFKNFRDYMFKSLGRFDYTPQDCFNFHEAIQQEVVPLLNAFTQERKKALKVDSLRPWDKAVDADGRDALKPFTTGKELTEKTIEVFQRLDPYLGQCLSIMKEMGHLDLESRKGKAPGGYNYPLAEIGVPFIFMNATSTLRDMVTIMHEGGHAIHNFLTRDLELNDFKSTPSEVAELASMSMELISMDHWDVFFTDPVELKRAKREHLEDIIETLPWVATIDKYQHWVYENPNHTHEERKAAWNKIFDSFADTITDWSGLQEAKDYLWEKQLHLYEVPFYYIEYGMAQLGAVAVWRNFRKDPKRGLAGYQNALKLGYLRSIPEIYKAADIRFDFSRAYIKELMDFVKDELKKI</sequence>
<dbReference type="Pfam" id="PF01432">
    <property type="entry name" value="Peptidase_M3"/>
    <property type="match status" value="1"/>
</dbReference>
<dbReference type="SUPFAM" id="SSF55486">
    <property type="entry name" value="Metalloproteases ('zincins'), catalytic domain"/>
    <property type="match status" value="1"/>
</dbReference>
<evidence type="ECO:0000256" key="4">
    <source>
        <dbReference type="ARBA" id="ARBA00022833"/>
    </source>
</evidence>
<evidence type="ECO:0000256" key="1">
    <source>
        <dbReference type="ARBA" id="ARBA00022670"/>
    </source>
</evidence>
<keyword evidence="9" id="KW-1185">Reference proteome</keyword>
<comment type="similarity">
    <text evidence="6">Belongs to the peptidase M3 family.</text>
</comment>
<dbReference type="EMBL" id="QMFY01000016">
    <property type="protein sequence ID" value="RAV98560.1"/>
    <property type="molecule type" value="Genomic_DNA"/>
</dbReference>
<keyword evidence="2 6" id="KW-0479">Metal-binding</keyword>
<evidence type="ECO:0000256" key="2">
    <source>
        <dbReference type="ARBA" id="ARBA00022723"/>
    </source>
</evidence>
<dbReference type="GO" id="GO:0006518">
    <property type="term" value="P:peptide metabolic process"/>
    <property type="evidence" value="ECO:0007669"/>
    <property type="project" value="TreeGrafter"/>
</dbReference>
<dbReference type="NCBIfam" id="TIGR02289">
    <property type="entry name" value="M3_not_pepF"/>
    <property type="match status" value="1"/>
</dbReference>
<dbReference type="OrthoDB" id="9762795at2"/>
<evidence type="ECO:0000313" key="8">
    <source>
        <dbReference type="EMBL" id="RAV98560.1"/>
    </source>
</evidence>
<protein>
    <submittedName>
        <fullName evidence="8">M3 family oligoendopeptidase</fullName>
    </submittedName>
</protein>
<dbReference type="GO" id="GO:0046872">
    <property type="term" value="F:metal ion binding"/>
    <property type="evidence" value="ECO:0007669"/>
    <property type="project" value="UniProtKB-UniRule"/>
</dbReference>
<dbReference type="RefSeq" id="WP_112749236.1">
    <property type="nucleotide sequence ID" value="NZ_QMFY01000016.1"/>
</dbReference>
<keyword evidence="5 6" id="KW-0482">Metalloprotease</keyword>
<comment type="caution">
    <text evidence="8">The sequence shown here is derived from an EMBL/GenBank/DDBJ whole genome shotgun (WGS) entry which is preliminary data.</text>
</comment>
<proteinExistence type="inferred from homology"/>
<keyword evidence="1 6" id="KW-0645">Protease</keyword>
<dbReference type="PANTHER" id="PTHR11804:SF48">
    <property type="entry name" value="PUTATIVE-RELATED"/>
    <property type="match status" value="1"/>
</dbReference>
<dbReference type="Gene3D" id="1.10.1370.30">
    <property type="match status" value="1"/>
</dbReference>
<organism evidence="8 9">
    <name type="scientific">Pseudochryseolinea flava</name>
    <dbReference type="NCBI Taxonomy" id="2059302"/>
    <lineage>
        <taxon>Bacteria</taxon>
        <taxon>Pseudomonadati</taxon>
        <taxon>Bacteroidota</taxon>
        <taxon>Cytophagia</taxon>
        <taxon>Cytophagales</taxon>
        <taxon>Fulvivirgaceae</taxon>
        <taxon>Pseudochryseolinea</taxon>
    </lineage>
</organism>
<evidence type="ECO:0000256" key="5">
    <source>
        <dbReference type="ARBA" id="ARBA00023049"/>
    </source>
</evidence>
<dbReference type="PANTHER" id="PTHR11804">
    <property type="entry name" value="PROTEASE M3 THIMET OLIGOPEPTIDASE-RELATED"/>
    <property type="match status" value="1"/>
</dbReference>
<dbReference type="Proteomes" id="UP000251889">
    <property type="component" value="Unassembled WGS sequence"/>
</dbReference>
<evidence type="ECO:0000313" key="9">
    <source>
        <dbReference type="Proteomes" id="UP000251889"/>
    </source>
</evidence>
<dbReference type="InterPro" id="IPR011976">
    <property type="entry name" value="Pept_M3B_oligopep-rel"/>
</dbReference>